<feature type="domain" description="DUF1559" evidence="3">
    <location>
        <begin position="38"/>
        <end position="92"/>
    </location>
</feature>
<dbReference type="AlphaFoldDB" id="A0A6J4K8A1"/>
<evidence type="ECO:0000256" key="1">
    <source>
        <dbReference type="SAM" id="MobiDB-lite"/>
    </source>
</evidence>
<dbReference type="InterPro" id="IPR012902">
    <property type="entry name" value="N_methyl_site"/>
</dbReference>
<organism evidence="4">
    <name type="scientific">uncultured Armatimonadetes bacterium</name>
    <dbReference type="NCBI Taxonomy" id="157466"/>
    <lineage>
        <taxon>Bacteria</taxon>
        <taxon>Bacillati</taxon>
        <taxon>Armatimonadota</taxon>
        <taxon>environmental samples</taxon>
    </lineage>
</organism>
<proteinExistence type="predicted"/>
<name>A0A6J4K8A1_9BACT</name>
<dbReference type="PANTHER" id="PTHR30093">
    <property type="entry name" value="GENERAL SECRETION PATHWAY PROTEIN G"/>
    <property type="match status" value="1"/>
</dbReference>
<dbReference type="Pfam" id="PF07963">
    <property type="entry name" value="N_methyl"/>
    <property type="match status" value="1"/>
</dbReference>
<dbReference type="InterPro" id="IPR011453">
    <property type="entry name" value="DUF1559"/>
</dbReference>
<keyword evidence="2" id="KW-1133">Transmembrane helix</keyword>
<reference evidence="4" key="1">
    <citation type="submission" date="2020-02" db="EMBL/GenBank/DDBJ databases">
        <authorList>
            <person name="Meier V. D."/>
        </authorList>
    </citation>
    <scope>NUCLEOTIDE SEQUENCE</scope>
    <source>
        <strain evidence="4">AVDCRST_MAG63</strain>
    </source>
</reference>
<dbReference type="EMBL" id="CADCTO010000688">
    <property type="protein sequence ID" value="CAA9297703.1"/>
    <property type="molecule type" value="Genomic_DNA"/>
</dbReference>
<sequence length="238" mass="26220">MSHFVTSVRRRGFTLIELLVVIAIIAILAAILFPVFAKAREKARGASCQSNLKQLGLAVAQYIQDYDEQFPKGSNWLPADNPYGWKAQLVPYTKNEGIFKCPSDGSWARNRANNSYGAMFDGWYDRHYWDTGGPNPGRDDIDDPNAHTSLSQPVGATPLGSGDGPTTPRSGIGIAAVEEVASKGMIFDQQGFHMSSFENNPPGNEDRRNMLYVDGHVKYETLKGYAPSNTTGINARMW</sequence>
<evidence type="ECO:0000259" key="3">
    <source>
        <dbReference type="Pfam" id="PF07596"/>
    </source>
</evidence>
<dbReference type="SUPFAM" id="SSF54523">
    <property type="entry name" value="Pili subunits"/>
    <property type="match status" value="1"/>
</dbReference>
<dbReference type="Gene3D" id="3.30.700.10">
    <property type="entry name" value="Glycoprotein, Type 4 Pilin"/>
    <property type="match status" value="1"/>
</dbReference>
<dbReference type="Pfam" id="PF07596">
    <property type="entry name" value="SBP_bac_10"/>
    <property type="match status" value="1"/>
</dbReference>
<dbReference type="PROSITE" id="PS00409">
    <property type="entry name" value="PROKAR_NTER_METHYL"/>
    <property type="match status" value="1"/>
</dbReference>
<keyword evidence="2" id="KW-0472">Membrane</keyword>
<keyword evidence="2" id="KW-0812">Transmembrane</keyword>
<evidence type="ECO:0000313" key="4">
    <source>
        <dbReference type="EMBL" id="CAA9297703.1"/>
    </source>
</evidence>
<dbReference type="NCBIfam" id="TIGR02532">
    <property type="entry name" value="IV_pilin_GFxxxE"/>
    <property type="match status" value="1"/>
</dbReference>
<dbReference type="InterPro" id="IPR045584">
    <property type="entry name" value="Pilin-like"/>
</dbReference>
<gene>
    <name evidence="4" type="ORF">AVDCRST_MAG63-4943</name>
</gene>
<protein>
    <recommendedName>
        <fullName evidence="3">DUF1559 domain-containing protein</fullName>
    </recommendedName>
</protein>
<accession>A0A6J4K8A1</accession>
<evidence type="ECO:0000256" key="2">
    <source>
        <dbReference type="SAM" id="Phobius"/>
    </source>
</evidence>
<feature type="transmembrane region" description="Helical" evidence="2">
    <location>
        <begin position="12"/>
        <end position="37"/>
    </location>
</feature>
<feature type="region of interest" description="Disordered" evidence="1">
    <location>
        <begin position="134"/>
        <end position="170"/>
    </location>
</feature>